<protein>
    <submittedName>
        <fullName evidence="1">Uncharacterized protein</fullName>
    </submittedName>
</protein>
<proteinExistence type="predicted"/>
<dbReference type="OrthoDB" id="1939000at2759"/>
<dbReference type="AlphaFoldDB" id="A0A3M7PQW8"/>
<reference evidence="1 2" key="1">
    <citation type="journal article" date="2018" name="Sci. Rep.">
        <title>Genomic signatures of local adaptation to the degree of environmental predictability in rotifers.</title>
        <authorList>
            <person name="Franch-Gras L."/>
            <person name="Hahn C."/>
            <person name="Garcia-Roger E.M."/>
            <person name="Carmona M.J."/>
            <person name="Serra M."/>
            <person name="Gomez A."/>
        </authorList>
    </citation>
    <scope>NUCLEOTIDE SEQUENCE [LARGE SCALE GENOMIC DNA]</scope>
    <source>
        <strain evidence="1">HYR1</strain>
    </source>
</reference>
<evidence type="ECO:0000313" key="2">
    <source>
        <dbReference type="Proteomes" id="UP000276133"/>
    </source>
</evidence>
<comment type="caution">
    <text evidence="1">The sequence shown here is derived from an EMBL/GenBank/DDBJ whole genome shotgun (WGS) entry which is preliminary data.</text>
</comment>
<organism evidence="1 2">
    <name type="scientific">Brachionus plicatilis</name>
    <name type="common">Marine rotifer</name>
    <name type="synonym">Brachionus muelleri</name>
    <dbReference type="NCBI Taxonomy" id="10195"/>
    <lineage>
        <taxon>Eukaryota</taxon>
        <taxon>Metazoa</taxon>
        <taxon>Spiralia</taxon>
        <taxon>Gnathifera</taxon>
        <taxon>Rotifera</taxon>
        <taxon>Eurotatoria</taxon>
        <taxon>Monogononta</taxon>
        <taxon>Pseudotrocha</taxon>
        <taxon>Ploima</taxon>
        <taxon>Brachionidae</taxon>
        <taxon>Brachionus</taxon>
    </lineage>
</organism>
<dbReference type="EMBL" id="REGN01009332">
    <property type="protein sequence ID" value="RNA01423.1"/>
    <property type="molecule type" value="Genomic_DNA"/>
</dbReference>
<sequence>MSKINEDNSSETSSMYVSQVEYINLLQMSLNQTSGIDEKKKIMLLKCNFQPEIEIEAKGKIFQIVIMVLNPDNLKQIVMIEKDPGIIRFETKFLEIIMKKDIIKIVEETTRKATRI</sequence>
<accession>A0A3M7PQW8</accession>
<keyword evidence="2" id="KW-1185">Reference proteome</keyword>
<evidence type="ECO:0000313" key="1">
    <source>
        <dbReference type="EMBL" id="RNA01423.1"/>
    </source>
</evidence>
<dbReference type="Proteomes" id="UP000276133">
    <property type="component" value="Unassembled WGS sequence"/>
</dbReference>
<gene>
    <name evidence="1" type="ORF">BpHYR1_042323</name>
</gene>
<name>A0A3M7PQW8_BRAPC</name>